<dbReference type="Gene3D" id="3.40.190.290">
    <property type="match status" value="1"/>
</dbReference>
<gene>
    <name evidence="6" type="ORF">D3878_13305</name>
</gene>
<keyword evidence="2" id="KW-0805">Transcription regulation</keyword>
<dbReference type="InterPro" id="IPR000847">
    <property type="entry name" value="LysR_HTH_N"/>
</dbReference>
<reference evidence="7" key="1">
    <citation type="submission" date="2018-09" db="EMBL/GenBank/DDBJ databases">
        <authorList>
            <person name="Zhu H."/>
        </authorList>
    </citation>
    <scope>NUCLEOTIDE SEQUENCE [LARGE SCALE GENOMIC DNA]</scope>
    <source>
        <strain evidence="7">K1S02-23</strain>
    </source>
</reference>
<keyword evidence="4" id="KW-0804">Transcription</keyword>
<evidence type="ECO:0000256" key="1">
    <source>
        <dbReference type="ARBA" id="ARBA00009437"/>
    </source>
</evidence>
<dbReference type="Pfam" id="PF03466">
    <property type="entry name" value="LysR_substrate"/>
    <property type="match status" value="1"/>
</dbReference>
<dbReference type="InterPro" id="IPR058163">
    <property type="entry name" value="LysR-type_TF_proteobact-type"/>
</dbReference>
<dbReference type="PROSITE" id="PS50931">
    <property type="entry name" value="HTH_LYSR"/>
    <property type="match status" value="1"/>
</dbReference>
<dbReference type="GO" id="GO:0003700">
    <property type="term" value="F:DNA-binding transcription factor activity"/>
    <property type="evidence" value="ECO:0007669"/>
    <property type="project" value="InterPro"/>
</dbReference>
<dbReference type="RefSeq" id="WP_119785936.1">
    <property type="nucleotide sequence ID" value="NZ_QYUQ01000002.1"/>
</dbReference>
<sequence length="301" mass="33273">MKNLSFDWNDLKFFLATARHGGLTGAAAALHTSPSTVSRHVTALEERMQATLFLRQQSGYQLTDDGDALFKHVEQVEQAMMAAERNGHASAQREITGQVRLATSETLAIHLIVPNLHLFRAQYPRLSVEMNISLARANLSKREADLALRIADPAIRDGGGDYIVSRAGTLDFAAYCRAGSAAAKLARKAPDTWQQLDYVSWDEAWADLPMAKWLKATFSEKSPALACNSIQAQHVAIRAGIGIGVLPCFVGDRDASLERFGSSQPIFSRELWLVYHRDLKASQRMIALRDFIQGLVKNHLS</sequence>
<evidence type="ECO:0000256" key="3">
    <source>
        <dbReference type="ARBA" id="ARBA00023125"/>
    </source>
</evidence>
<keyword evidence="7" id="KW-1185">Reference proteome</keyword>
<accession>A0A3A3G442</accession>
<dbReference type="EMBL" id="QYUQ01000002">
    <property type="protein sequence ID" value="RJG02435.1"/>
    <property type="molecule type" value="Genomic_DNA"/>
</dbReference>
<dbReference type="SUPFAM" id="SSF46785">
    <property type="entry name" value="Winged helix' DNA-binding domain"/>
    <property type="match status" value="1"/>
</dbReference>
<evidence type="ECO:0000256" key="2">
    <source>
        <dbReference type="ARBA" id="ARBA00023015"/>
    </source>
</evidence>
<dbReference type="AlphaFoldDB" id="A0A3A3G442"/>
<dbReference type="Pfam" id="PF00126">
    <property type="entry name" value="HTH_1"/>
    <property type="match status" value="1"/>
</dbReference>
<dbReference type="InterPro" id="IPR005119">
    <property type="entry name" value="LysR_subst-bd"/>
</dbReference>
<dbReference type="OrthoDB" id="9072091at2"/>
<name>A0A3A3G442_9BURK</name>
<comment type="similarity">
    <text evidence="1">Belongs to the LysR transcriptional regulatory family.</text>
</comment>
<dbReference type="GO" id="GO:0043565">
    <property type="term" value="F:sequence-specific DNA binding"/>
    <property type="evidence" value="ECO:0007669"/>
    <property type="project" value="TreeGrafter"/>
</dbReference>
<dbReference type="Gene3D" id="1.10.10.10">
    <property type="entry name" value="Winged helix-like DNA-binding domain superfamily/Winged helix DNA-binding domain"/>
    <property type="match status" value="1"/>
</dbReference>
<comment type="caution">
    <text evidence="6">The sequence shown here is derived from an EMBL/GenBank/DDBJ whole genome shotgun (WGS) entry which is preliminary data.</text>
</comment>
<protein>
    <submittedName>
        <fullName evidence="6">LysR family transcriptional regulator</fullName>
    </submittedName>
</protein>
<dbReference type="InterPro" id="IPR036390">
    <property type="entry name" value="WH_DNA-bd_sf"/>
</dbReference>
<dbReference type="InterPro" id="IPR036388">
    <property type="entry name" value="WH-like_DNA-bd_sf"/>
</dbReference>
<organism evidence="6 7">
    <name type="scientific">Noviherbaspirillum sedimenti</name>
    <dbReference type="NCBI Taxonomy" id="2320865"/>
    <lineage>
        <taxon>Bacteria</taxon>
        <taxon>Pseudomonadati</taxon>
        <taxon>Pseudomonadota</taxon>
        <taxon>Betaproteobacteria</taxon>
        <taxon>Burkholderiales</taxon>
        <taxon>Oxalobacteraceae</taxon>
        <taxon>Noviherbaspirillum</taxon>
    </lineage>
</organism>
<evidence type="ECO:0000259" key="5">
    <source>
        <dbReference type="PROSITE" id="PS50931"/>
    </source>
</evidence>
<evidence type="ECO:0000256" key="4">
    <source>
        <dbReference type="ARBA" id="ARBA00023163"/>
    </source>
</evidence>
<evidence type="ECO:0000313" key="7">
    <source>
        <dbReference type="Proteomes" id="UP000266327"/>
    </source>
</evidence>
<proteinExistence type="inferred from homology"/>
<dbReference type="SUPFAM" id="SSF53850">
    <property type="entry name" value="Periplasmic binding protein-like II"/>
    <property type="match status" value="1"/>
</dbReference>
<keyword evidence="3" id="KW-0238">DNA-binding</keyword>
<evidence type="ECO:0000313" key="6">
    <source>
        <dbReference type="EMBL" id="RJG02435.1"/>
    </source>
</evidence>
<dbReference type="GO" id="GO:0006351">
    <property type="term" value="P:DNA-templated transcription"/>
    <property type="evidence" value="ECO:0007669"/>
    <property type="project" value="TreeGrafter"/>
</dbReference>
<feature type="domain" description="HTH lysR-type" evidence="5">
    <location>
        <begin position="6"/>
        <end position="63"/>
    </location>
</feature>
<dbReference type="PANTHER" id="PTHR30537">
    <property type="entry name" value="HTH-TYPE TRANSCRIPTIONAL REGULATOR"/>
    <property type="match status" value="1"/>
</dbReference>
<dbReference type="Proteomes" id="UP000266327">
    <property type="component" value="Unassembled WGS sequence"/>
</dbReference>
<dbReference type="PANTHER" id="PTHR30537:SF3">
    <property type="entry name" value="TRANSCRIPTIONAL REGULATORY PROTEIN"/>
    <property type="match status" value="1"/>
</dbReference>